<gene>
    <name evidence="9" type="ORF">ENM46_04940</name>
</gene>
<comment type="caution">
    <text evidence="9">The sequence shown here is derived from an EMBL/GenBank/DDBJ whole genome shotgun (WGS) entry which is preliminary data.</text>
</comment>
<proteinExistence type="inferred from homology"/>
<dbReference type="CDD" id="cd06261">
    <property type="entry name" value="TM_PBP2"/>
    <property type="match status" value="1"/>
</dbReference>
<feature type="transmembrane region" description="Helical" evidence="7">
    <location>
        <begin position="259"/>
        <end position="281"/>
    </location>
</feature>
<dbReference type="InterPro" id="IPR051393">
    <property type="entry name" value="ABC_transporter_permease"/>
</dbReference>
<dbReference type="InterPro" id="IPR000515">
    <property type="entry name" value="MetI-like"/>
</dbReference>
<feature type="domain" description="ABC transmembrane type-1" evidence="8">
    <location>
        <begin position="73"/>
        <end position="280"/>
    </location>
</feature>
<feature type="transmembrane region" description="Helical" evidence="7">
    <location>
        <begin position="73"/>
        <end position="94"/>
    </location>
</feature>
<dbReference type="Gene3D" id="1.10.3720.10">
    <property type="entry name" value="MetI-like"/>
    <property type="match status" value="1"/>
</dbReference>
<dbReference type="SUPFAM" id="SSF161098">
    <property type="entry name" value="MetI-like"/>
    <property type="match status" value="1"/>
</dbReference>
<evidence type="ECO:0000256" key="3">
    <source>
        <dbReference type="ARBA" id="ARBA00022475"/>
    </source>
</evidence>
<dbReference type="PROSITE" id="PS50928">
    <property type="entry name" value="ABC_TM1"/>
    <property type="match status" value="1"/>
</dbReference>
<feature type="transmembrane region" description="Helical" evidence="7">
    <location>
        <begin position="106"/>
        <end position="127"/>
    </location>
</feature>
<dbReference type="GO" id="GO:0005886">
    <property type="term" value="C:plasma membrane"/>
    <property type="evidence" value="ECO:0007669"/>
    <property type="project" value="UniProtKB-SubCell"/>
</dbReference>
<keyword evidence="2 7" id="KW-0813">Transport</keyword>
<keyword evidence="6 7" id="KW-0472">Membrane</keyword>
<comment type="subcellular location">
    <subcellularLocation>
        <location evidence="1 7">Cell membrane</location>
        <topology evidence="1 7">Multi-pass membrane protein</topology>
    </subcellularLocation>
</comment>
<keyword evidence="4 7" id="KW-0812">Transmembrane</keyword>
<dbReference type="AlphaFoldDB" id="A0A7C5YAP6"/>
<dbReference type="InterPro" id="IPR035906">
    <property type="entry name" value="MetI-like_sf"/>
</dbReference>
<keyword evidence="3" id="KW-1003">Cell membrane</keyword>
<accession>A0A7C5YAP6</accession>
<feature type="transmembrane region" description="Helical" evidence="7">
    <location>
        <begin position="9"/>
        <end position="32"/>
    </location>
</feature>
<feature type="transmembrane region" description="Helical" evidence="7">
    <location>
        <begin position="147"/>
        <end position="166"/>
    </location>
</feature>
<evidence type="ECO:0000256" key="1">
    <source>
        <dbReference type="ARBA" id="ARBA00004651"/>
    </source>
</evidence>
<dbReference type="PANTHER" id="PTHR30193">
    <property type="entry name" value="ABC TRANSPORTER PERMEASE PROTEIN"/>
    <property type="match status" value="1"/>
</dbReference>
<evidence type="ECO:0000256" key="5">
    <source>
        <dbReference type="ARBA" id="ARBA00022989"/>
    </source>
</evidence>
<dbReference type="PANTHER" id="PTHR30193:SF44">
    <property type="entry name" value="LACTOSE TRANSPORT SYSTEM PERMEASE PROTEIN LACF"/>
    <property type="match status" value="1"/>
</dbReference>
<protein>
    <submittedName>
        <fullName evidence="9">Sugar ABC transporter permease</fullName>
    </submittedName>
</protein>
<evidence type="ECO:0000256" key="7">
    <source>
        <dbReference type="RuleBase" id="RU363032"/>
    </source>
</evidence>
<evidence type="ECO:0000313" key="9">
    <source>
        <dbReference type="EMBL" id="HHR34273.1"/>
    </source>
</evidence>
<evidence type="ECO:0000256" key="6">
    <source>
        <dbReference type="ARBA" id="ARBA00023136"/>
    </source>
</evidence>
<feature type="transmembrane region" description="Helical" evidence="7">
    <location>
        <begin position="232"/>
        <end position="250"/>
    </location>
</feature>
<evidence type="ECO:0000256" key="2">
    <source>
        <dbReference type="ARBA" id="ARBA00022448"/>
    </source>
</evidence>
<reference evidence="9" key="1">
    <citation type="journal article" date="2020" name="mSystems">
        <title>Genome- and Community-Level Interaction Insights into Carbon Utilization and Element Cycling Functions of Hydrothermarchaeota in Hydrothermal Sediment.</title>
        <authorList>
            <person name="Zhou Z."/>
            <person name="Liu Y."/>
            <person name="Xu W."/>
            <person name="Pan J."/>
            <person name="Luo Z.H."/>
            <person name="Li M."/>
        </authorList>
    </citation>
    <scope>NUCLEOTIDE SEQUENCE [LARGE SCALE GENOMIC DNA]</scope>
    <source>
        <strain evidence="9">SpSt-1088</strain>
    </source>
</reference>
<name>A0A7C5YAP6_9BACT</name>
<evidence type="ECO:0000256" key="4">
    <source>
        <dbReference type="ARBA" id="ARBA00022692"/>
    </source>
</evidence>
<organism evidence="9">
    <name type="scientific">Fervidobacterium nodosum</name>
    <dbReference type="NCBI Taxonomy" id="2424"/>
    <lineage>
        <taxon>Bacteria</taxon>
        <taxon>Thermotogati</taxon>
        <taxon>Thermotogota</taxon>
        <taxon>Thermotogae</taxon>
        <taxon>Thermotogales</taxon>
        <taxon>Fervidobacteriaceae</taxon>
        <taxon>Fervidobacterium</taxon>
    </lineage>
</organism>
<sequence length="291" mass="33308">MLSRKVQTYLLAFLFLIIPLTLLGIFTFYPIIRGIILSFADYNMLLGTTKWVGLRNYKELFNDKYFYQGLTNIFKYLIVVPFIQFFSIVLAVTVNQKIPGIKFFRTLFYVPVITGAVVVSIAWRWVFNVDGLLNYVLINLKIVKEPVLWLTNSNLAIYSAMFVTFWRGLGYYMVIYLAGLQNIPSELYEAAMIDGASGFQSFFKITLPLLRPTILFCSLISTMAALKVFEEIFLLTQGAANTTTIMYLIYEYAFVRYKFGLSAALSVVFSGILIIFAIINFKLFGAGREQR</sequence>
<dbReference type="Pfam" id="PF00528">
    <property type="entry name" value="BPD_transp_1"/>
    <property type="match status" value="1"/>
</dbReference>
<evidence type="ECO:0000259" key="8">
    <source>
        <dbReference type="PROSITE" id="PS50928"/>
    </source>
</evidence>
<dbReference type="EMBL" id="DRXW01000296">
    <property type="protein sequence ID" value="HHR34273.1"/>
    <property type="molecule type" value="Genomic_DNA"/>
</dbReference>
<keyword evidence="5 7" id="KW-1133">Transmembrane helix</keyword>
<dbReference type="GO" id="GO:0055085">
    <property type="term" value="P:transmembrane transport"/>
    <property type="evidence" value="ECO:0007669"/>
    <property type="project" value="InterPro"/>
</dbReference>
<comment type="similarity">
    <text evidence="7">Belongs to the binding-protein-dependent transport system permease family.</text>
</comment>